<dbReference type="InterPro" id="IPR032675">
    <property type="entry name" value="LRR_dom_sf"/>
</dbReference>
<keyword evidence="7 9" id="KW-0472">Membrane</keyword>
<dbReference type="Gene3D" id="3.80.10.10">
    <property type="entry name" value="Ribonuclease Inhibitor"/>
    <property type="match status" value="1"/>
</dbReference>
<keyword evidence="5" id="KW-0130">Cell adhesion</keyword>
<dbReference type="SUPFAM" id="SSF52058">
    <property type="entry name" value="L domain-like"/>
    <property type="match status" value="1"/>
</dbReference>
<protein>
    <submittedName>
        <fullName evidence="11">Leucine-rich repeat-containing protein 4C</fullName>
    </submittedName>
</protein>
<evidence type="ECO:0000256" key="5">
    <source>
        <dbReference type="ARBA" id="ARBA00022889"/>
    </source>
</evidence>
<name>A0A922HMD3_DERFA</name>
<sequence>MYSLGYDNNNNNNGHMMMAEFFFFRYIDGQIMKSLPAVYELTLHHNPWHCDCGLRTFRKWMIEHRIPLSYSPNCTLPERLFGKSWNQLELDEFACPPIVVSIDTEVVVYEGRSKKIFFSKNDNQKLMNGKFCSKKFAKKKLISLFTPLMLLLLLLYSC</sequence>
<comment type="caution">
    <text evidence="11">The sequence shown here is derived from an EMBL/GenBank/DDBJ whole genome shotgun (WGS) entry which is preliminary data.</text>
</comment>
<dbReference type="PANTHER" id="PTHR22650:SF4">
    <property type="entry name" value="LEUCINE-RICH REPEAT AND TRANSMEMBRANE DOMAIN-CONTAINING PROTEIN 2-LIKE"/>
    <property type="match status" value="1"/>
</dbReference>
<organism evidence="11 12">
    <name type="scientific">Dermatophagoides farinae</name>
    <name type="common">American house dust mite</name>
    <dbReference type="NCBI Taxonomy" id="6954"/>
    <lineage>
        <taxon>Eukaryota</taxon>
        <taxon>Metazoa</taxon>
        <taxon>Ecdysozoa</taxon>
        <taxon>Arthropoda</taxon>
        <taxon>Chelicerata</taxon>
        <taxon>Arachnida</taxon>
        <taxon>Acari</taxon>
        <taxon>Acariformes</taxon>
        <taxon>Sarcoptiformes</taxon>
        <taxon>Astigmata</taxon>
        <taxon>Psoroptidia</taxon>
        <taxon>Analgoidea</taxon>
        <taxon>Pyroglyphidae</taxon>
        <taxon>Dermatophagoidinae</taxon>
        <taxon>Dermatophagoides</taxon>
    </lineage>
</organism>
<keyword evidence="2" id="KW-0433">Leucine-rich repeat</keyword>
<dbReference type="Proteomes" id="UP000790347">
    <property type="component" value="Unassembled WGS sequence"/>
</dbReference>
<evidence type="ECO:0000256" key="4">
    <source>
        <dbReference type="ARBA" id="ARBA00022729"/>
    </source>
</evidence>
<reference evidence="11" key="2">
    <citation type="journal article" date="2022" name="Res Sq">
        <title>Comparative Genomics Reveals Insights into the Divergent Evolution of Astigmatic Mites and Household Pest Adaptations.</title>
        <authorList>
            <person name="Xiong Q."/>
            <person name="Wan A.T.-Y."/>
            <person name="Liu X.-Y."/>
            <person name="Fung C.S.-H."/>
            <person name="Xiao X."/>
            <person name="Malainual N."/>
            <person name="Hou J."/>
            <person name="Wang L."/>
            <person name="Wang M."/>
            <person name="Yang K."/>
            <person name="Cui Y."/>
            <person name="Leung E."/>
            <person name="Nong W."/>
            <person name="Shin S.-K."/>
            <person name="Au S."/>
            <person name="Jeong K.Y."/>
            <person name="Chew F.T."/>
            <person name="Hui J."/>
            <person name="Leung T.F."/>
            <person name="Tungtrongchitr A."/>
            <person name="Zhong N."/>
            <person name="Liu Z."/>
            <person name="Tsui S."/>
        </authorList>
    </citation>
    <scope>NUCLEOTIDE SEQUENCE</scope>
    <source>
        <strain evidence="11">Derf</strain>
        <tissue evidence="11">Whole organism</tissue>
    </source>
</reference>
<feature type="domain" description="LRRCT" evidence="10">
    <location>
        <begin position="46"/>
        <end position="96"/>
    </location>
</feature>
<keyword evidence="3 9" id="KW-0812">Transmembrane</keyword>
<evidence type="ECO:0000256" key="3">
    <source>
        <dbReference type="ARBA" id="ARBA00022692"/>
    </source>
</evidence>
<keyword evidence="8" id="KW-1015">Disulfide bond</keyword>
<evidence type="ECO:0000259" key="10">
    <source>
        <dbReference type="SMART" id="SM00082"/>
    </source>
</evidence>
<dbReference type="SMART" id="SM00082">
    <property type="entry name" value="LRRCT"/>
    <property type="match status" value="1"/>
</dbReference>
<keyword evidence="6 9" id="KW-1133">Transmembrane helix</keyword>
<evidence type="ECO:0000256" key="2">
    <source>
        <dbReference type="ARBA" id="ARBA00022614"/>
    </source>
</evidence>
<proteinExistence type="predicted"/>
<keyword evidence="4" id="KW-0732">Signal</keyword>
<dbReference type="PANTHER" id="PTHR22650">
    <property type="entry name" value="GLYCOPROTEIN IB BETA"/>
    <property type="match status" value="1"/>
</dbReference>
<comment type="subcellular location">
    <subcellularLocation>
        <location evidence="1">Membrane</location>
        <topology evidence="1">Single-pass membrane protein</topology>
    </subcellularLocation>
</comment>
<feature type="transmembrane region" description="Helical" evidence="9">
    <location>
        <begin position="141"/>
        <end position="157"/>
    </location>
</feature>
<evidence type="ECO:0000313" key="11">
    <source>
        <dbReference type="EMBL" id="KAH9497502.1"/>
    </source>
</evidence>
<dbReference type="InterPro" id="IPR052313">
    <property type="entry name" value="GPIb-IX-V_Complex"/>
</dbReference>
<evidence type="ECO:0000256" key="9">
    <source>
        <dbReference type="SAM" id="Phobius"/>
    </source>
</evidence>
<evidence type="ECO:0000256" key="8">
    <source>
        <dbReference type="ARBA" id="ARBA00023157"/>
    </source>
</evidence>
<evidence type="ECO:0000256" key="1">
    <source>
        <dbReference type="ARBA" id="ARBA00004167"/>
    </source>
</evidence>
<dbReference type="InterPro" id="IPR000483">
    <property type="entry name" value="Cys-rich_flank_reg_C"/>
</dbReference>
<dbReference type="EMBL" id="ASGP02000007">
    <property type="protein sequence ID" value="KAH9497502.1"/>
    <property type="molecule type" value="Genomic_DNA"/>
</dbReference>
<gene>
    <name evidence="11" type="primary">LRRC4C_2</name>
    <name evidence="11" type="ORF">DERF_013490</name>
</gene>
<reference evidence="11" key="1">
    <citation type="submission" date="2013-05" db="EMBL/GenBank/DDBJ databases">
        <authorList>
            <person name="Yim A.K.Y."/>
            <person name="Chan T.F."/>
            <person name="Ji K.M."/>
            <person name="Liu X.Y."/>
            <person name="Zhou J.W."/>
            <person name="Li R.Q."/>
            <person name="Yang K.Y."/>
            <person name="Li J."/>
            <person name="Li M."/>
            <person name="Law P.T.W."/>
            <person name="Wu Y.L."/>
            <person name="Cai Z.L."/>
            <person name="Qin H."/>
            <person name="Bao Y."/>
            <person name="Leung R.K.K."/>
            <person name="Ng P.K.S."/>
            <person name="Zou J."/>
            <person name="Zhong X.J."/>
            <person name="Ran P.X."/>
            <person name="Zhong N.S."/>
            <person name="Liu Z.G."/>
            <person name="Tsui S.K.W."/>
        </authorList>
    </citation>
    <scope>NUCLEOTIDE SEQUENCE</scope>
    <source>
        <strain evidence="11">Derf</strain>
        <tissue evidence="11">Whole organism</tissue>
    </source>
</reference>
<evidence type="ECO:0000313" key="12">
    <source>
        <dbReference type="Proteomes" id="UP000790347"/>
    </source>
</evidence>
<dbReference type="AlphaFoldDB" id="A0A922HMD3"/>
<evidence type="ECO:0000256" key="6">
    <source>
        <dbReference type="ARBA" id="ARBA00022989"/>
    </source>
</evidence>
<accession>A0A922HMD3</accession>
<evidence type="ECO:0000256" key="7">
    <source>
        <dbReference type="ARBA" id="ARBA00023136"/>
    </source>
</evidence>
<keyword evidence="12" id="KW-1185">Reference proteome</keyword>